<feature type="compositionally biased region" description="Polar residues" evidence="1">
    <location>
        <begin position="466"/>
        <end position="487"/>
    </location>
</feature>
<dbReference type="GO" id="GO:0031267">
    <property type="term" value="F:small GTPase binding"/>
    <property type="evidence" value="ECO:0007669"/>
    <property type="project" value="TreeGrafter"/>
</dbReference>
<accession>A0AAV9P886</accession>
<dbReference type="InterPro" id="IPR000195">
    <property type="entry name" value="Rab-GAP-TBC_dom"/>
</dbReference>
<dbReference type="RefSeq" id="XP_064658544.1">
    <property type="nucleotide sequence ID" value="XM_064803629.1"/>
</dbReference>
<sequence length="849" mass="93287">MADDDDKRSLRARKRPTTAHDNSLKAIRYEDAEDGVPPVPVSSINPPKSPATSTVAASLREQMSARRPRTSPSPSPRVPSTAAFEEVKRDSGIAPSVSTAGRASYAESNNSPSVAGAAKEPNLPTIVVQDEEPAAPVRRSKSPFARPKSRKTMAERRSHSAPRGIARIASFKGIQSNIPSGSLDDIDLEDLASDKVGFSKRGSLLLGGKKMNGLLASQEARRKGAKGIVSQPSAKAREAPVESAIEQTKQVQSERAVSPPVPKVRDNSPEDQESRDGSPASGLLSGRRKPSIQMLHAAIQGGRVLSAEEITFSMKVRSMYDAGDERAAEWVAPVRSGENAQGEASGSSTPDASIDGIVVGKQRKKNQNVHPALRAPSPEPRVSYYKEPNELAGGIEDWEDVEGADVDRYGFIHQARAGTPTSPSMGMQRVATSLRMESDQPRKARGLRRGPSTATRASRSVPPRPSQDNTIRNGSLHSVSSNRSTGKLHSGNPFRSRTRKTLDEAGDMLTLPPGLADIAEQEDSGRTASIMKRREWQRENKWQSMARPIPDHQRSSDKGGGMRFDFDTSDQKLVSRTWKGIPDRWRATAWYSFLATSARNRGITVSEDELIERFFALQDESSADDVQIDVDVPRTINMHIMFRRRYRGGQRLLFRVLHAISLQFPETGYVQGMASLAATLLCYYDEERAFVMLVRLWQLRGLEQLFQHGFEGLMQALAEFEHQWLQGGDVARRLEELGIGSTAYGTRWYLTLFNMSIPFPAQLRVWDVFMLLGDAAGGAPGGGEAKFGGADLDVLHATSAALIDATREIILDSDFENAMKVLTSFVPVKDEDLLMRVARTEWKLRKKRG</sequence>
<dbReference type="SMART" id="SM00164">
    <property type="entry name" value="TBC"/>
    <property type="match status" value="1"/>
</dbReference>
<dbReference type="InterPro" id="IPR035969">
    <property type="entry name" value="Rab-GAP_TBC_sf"/>
</dbReference>
<feature type="domain" description="Rab-GAP TBC" evidence="2">
    <location>
        <begin position="580"/>
        <end position="773"/>
    </location>
</feature>
<dbReference type="FunFam" id="1.10.8.270:FF:000023">
    <property type="entry name" value="TBC domain-containing protein C1778.09"/>
    <property type="match status" value="1"/>
</dbReference>
<dbReference type="Proteomes" id="UP001337655">
    <property type="component" value="Unassembled WGS sequence"/>
</dbReference>
<gene>
    <name evidence="3" type="ORF">LTR77_006387</name>
</gene>
<keyword evidence="4" id="KW-1185">Reference proteome</keyword>
<evidence type="ECO:0000259" key="2">
    <source>
        <dbReference type="PROSITE" id="PS50086"/>
    </source>
</evidence>
<dbReference type="Gene3D" id="1.10.8.270">
    <property type="entry name" value="putative rabgap domain of human tbc1 domain family member 14 like domains"/>
    <property type="match status" value="1"/>
</dbReference>
<evidence type="ECO:0000313" key="3">
    <source>
        <dbReference type="EMBL" id="KAK5169078.1"/>
    </source>
</evidence>
<feature type="compositionally biased region" description="Polar residues" evidence="1">
    <location>
        <begin position="338"/>
        <end position="351"/>
    </location>
</feature>
<proteinExistence type="predicted"/>
<name>A0AAV9P886_9PEZI</name>
<feature type="region of interest" description="Disordered" evidence="1">
    <location>
        <begin position="433"/>
        <end position="499"/>
    </location>
</feature>
<organism evidence="3 4">
    <name type="scientific">Saxophila tyrrhenica</name>
    <dbReference type="NCBI Taxonomy" id="1690608"/>
    <lineage>
        <taxon>Eukaryota</taxon>
        <taxon>Fungi</taxon>
        <taxon>Dikarya</taxon>
        <taxon>Ascomycota</taxon>
        <taxon>Pezizomycotina</taxon>
        <taxon>Dothideomycetes</taxon>
        <taxon>Dothideomycetidae</taxon>
        <taxon>Mycosphaerellales</taxon>
        <taxon>Extremaceae</taxon>
        <taxon>Saxophila</taxon>
    </lineage>
</organism>
<dbReference type="SUPFAM" id="SSF47923">
    <property type="entry name" value="Ypt/Rab-GAP domain of gyp1p"/>
    <property type="match status" value="2"/>
</dbReference>
<feature type="compositionally biased region" description="Polar residues" evidence="1">
    <location>
        <begin position="245"/>
        <end position="255"/>
    </location>
</feature>
<feature type="region of interest" description="Disordered" evidence="1">
    <location>
        <begin position="217"/>
        <end position="288"/>
    </location>
</feature>
<dbReference type="Gene3D" id="1.10.472.80">
    <property type="entry name" value="Ypt/Rab-GAP domain of gyp1p, domain 3"/>
    <property type="match status" value="1"/>
</dbReference>
<protein>
    <recommendedName>
        <fullName evidence="2">Rab-GAP TBC domain-containing protein</fullName>
    </recommendedName>
</protein>
<feature type="region of interest" description="Disordered" evidence="1">
    <location>
        <begin position="334"/>
        <end position="383"/>
    </location>
</feature>
<dbReference type="PANTHER" id="PTHR47219">
    <property type="entry name" value="RAB GTPASE-ACTIVATING PROTEIN 1-LIKE"/>
    <property type="match status" value="1"/>
</dbReference>
<feature type="region of interest" description="Disordered" evidence="1">
    <location>
        <begin position="1"/>
        <end position="164"/>
    </location>
</feature>
<dbReference type="FunFam" id="1.10.472.80:FF:000055">
    <property type="entry name" value="TBC domain-containing protein C1778.09"/>
    <property type="match status" value="1"/>
</dbReference>
<dbReference type="PANTHER" id="PTHR47219:SF9">
    <property type="entry name" value="GTPASE ACTIVATING PROTEIN AND CENTROSOME-ASSOCIATED, ISOFORM B"/>
    <property type="match status" value="1"/>
</dbReference>
<dbReference type="PROSITE" id="PS50086">
    <property type="entry name" value="TBC_RABGAP"/>
    <property type="match status" value="1"/>
</dbReference>
<reference evidence="3 4" key="1">
    <citation type="submission" date="2023-08" db="EMBL/GenBank/DDBJ databases">
        <title>Black Yeasts Isolated from many extreme environments.</title>
        <authorList>
            <person name="Coleine C."/>
            <person name="Stajich J.E."/>
            <person name="Selbmann L."/>
        </authorList>
    </citation>
    <scope>NUCLEOTIDE SEQUENCE [LARGE SCALE GENOMIC DNA]</scope>
    <source>
        <strain evidence="3 4">CCFEE 5935</strain>
    </source>
</reference>
<dbReference type="EMBL" id="JAVRRT010000009">
    <property type="protein sequence ID" value="KAK5169078.1"/>
    <property type="molecule type" value="Genomic_DNA"/>
</dbReference>
<dbReference type="InterPro" id="IPR050302">
    <property type="entry name" value="Rab_GAP_TBC_domain"/>
</dbReference>
<evidence type="ECO:0000313" key="4">
    <source>
        <dbReference type="Proteomes" id="UP001337655"/>
    </source>
</evidence>
<dbReference type="GO" id="GO:0005096">
    <property type="term" value="F:GTPase activator activity"/>
    <property type="evidence" value="ECO:0007669"/>
    <property type="project" value="TreeGrafter"/>
</dbReference>
<dbReference type="Pfam" id="PF00566">
    <property type="entry name" value="RabGAP-TBC"/>
    <property type="match status" value="1"/>
</dbReference>
<dbReference type="GeneID" id="89927727"/>
<comment type="caution">
    <text evidence="3">The sequence shown here is derived from an EMBL/GenBank/DDBJ whole genome shotgun (WGS) entry which is preliminary data.</text>
</comment>
<feature type="compositionally biased region" description="Basic and acidic residues" evidence="1">
    <location>
        <begin position="263"/>
        <end position="276"/>
    </location>
</feature>
<dbReference type="AlphaFoldDB" id="A0AAV9P886"/>
<evidence type="ECO:0000256" key="1">
    <source>
        <dbReference type="SAM" id="MobiDB-lite"/>
    </source>
</evidence>
<feature type="compositionally biased region" description="Polar residues" evidence="1">
    <location>
        <begin position="96"/>
        <end position="113"/>
    </location>
</feature>